<name>A0A4Z0WB63_9GAMM</name>
<keyword evidence="2" id="KW-1185">Reference proteome</keyword>
<dbReference type="Proteomes" id="UP000297475">
    <property type="component" value="Unassembled WGS sequence"/>
</dbReference>
<dbReference type="EMBL" id="SRMF01000014">
    <property type="protein sequence ID" value="TGG90316.1"/>
    <property type="molecule type" value="Genomic_DNA"/>
</dbReference>
<dbReference type="RefSeq" id="WP_135484874.1">
    <property type="nucleotide sequence ID" value="NZ_SRMF01000014.1"/>
</dbReference>
<dbReference type="AlphaFoldDB" id="A0A4Z0WB63"/>
<reference evidence="1 2" key="1">
    <citation type="submission" date="2019-04" db="EMBL/GenBank/DDBJ databases">
        <title>Natronospirillum operosus gen. nov., sp. nov., a haloalkaliphilic satellite isolated from decaying biomass of laboratory culture of cyanobacterium Geitlerinema sp. and proposal of Natronospirillaceae fam. nov. and Saccharospirillaceae fam. nov.</title>
        <authorList>
            <person name="Kevbrin V."/>
            <person name="Boltyanskaya Y."/>
            <person name="Koziaeva V."/>
            <person name="Grouzdev D.S."/>
            <person name="Park M."/>
            <person name="Cho J."/>
        </authorList>
    </citation>
    <scope>NUCLEOTIDE SEQUENCE [LARGE SCALE GENOMIC DNA]</scope>
    <source>
        <strain evidence="1 2">G-116</strain>
    </source>
</reference>
<gene>
    <name evidence="1" type="ORF">E4656_18815</name>
</gene>
<sequence>MTPFFRVPLLALVLATVTVQESAAYELEISAFGTLTELSVRAEDERRLASNVLFVGAGVAAIGGIGAHIDGSYKAASLLSVTSAVALGGGVLARHYETSTERALSRVETIEDPAEREQRSRDALFQLASDQRGSRLTSGVLHAGLASYYFFLADGDSDSDTLNGVVSLAASVARFAIPGPAERAVKRLQQDNRDQAVLDNLDWQLGIAESGSPMLALGIRF</sequence>
<protein>
    <submittedName>
        <fullName evidence="1">Uncharacterized protein</fullName>
    </submittedName>
</protein>
<evidence type="ECO:0000313" key="1">
    <source>
        <dbReference type="EMBL" id="TGG90316.1"/>
    </source>
</evidence>
<comment type="caution">
    <text evidence="1">The sequence shown here is derived from an EMBL/GenBank/DDBJ whole genome shotgun (WGS) entry which is preliminary data.</text>
</comment>
<accession>A0A4Z0WB63</accession>
<proteinExistence type="predicted"/>
<evidence type="ECO:0000313" key="2">
    <source>
        <dbReference type="Proteomes" id="UP000297475"/>
    </source>
</evidence>
<organism evidence="1 2">
    <name type="scientific">Natronospirillum operosum</name>
    <dbReference type="NCBI Taxonomy" id="2759953"/>
    <lineage>
        <taxon>Bacteria</taxon>
        <taxon>Pseudomonadati</taxon>
        <taxon>Pseudomonadota</taxon>
        <taxon>Gammaproteobacteria</taxon>
        <taxon>Oceanospirillales</taxon>
        <taxon>Natronospirillaceae</taxon>
        <taxon>Natronospirillum</taxon>
    </lineage>
</organism>